<sequence length="138" mass="15681">MQLSSFTDYGIRVLIYLSALKEDELTNITTVSEHYNISRNHLVKVVHKLGQLGYVETIQGKHGGIKLKRPAELINVGLVIRALEPLEILNCSISFCHISPACRLKKYLVDAKEAFLKELEKYTIYDLVNDNPKLIDLL</sequence>
<dbReference type="PANTHER" id="PTHR33221">
    <property type="entry name" value="WINGED HELIX-TURN-HELIX TRANSCRIPTIONAL REGULATOR, RRF2 FAMILY"/>
    <property type="match status" value="1"/>
</dbReference>
<dbReference type="PROSITE" id="PS01332">
    <property type="entry name" value="HTH_RRF2_1"/>
    <property type="match status" value="1"/>
</dbReference>
<dbReference type="InterPro" id="IPR036390">
    <property type="entry name" value="WH_DNA-bd_sf"/>
</dbReference>
<accession>A0ABP9N6M3</accession>
<dbReference type="NCBIfam" id="TIGR00738">
    <property type="entry name" value="rrf2_super"/>
    <property type="match status" value="1"/>
</dbReference>
<gene>
    <name evidence="2" type="primary">nsrR</name>
    <name evidence="2" type="ORF">GCM10023211_15590</name>
</gene>
<dbReference type="EMBL" id="BAABHY010000001">
    <property type="protein sequence ID" value="GAA5110824.1"/>
    <property type="molecule type" value="Genomic_DNA"/>
</dbReference>
<protein>
    <submittedName>
        <fullName evidence="2">Nitric oxide-sensing transcriptional repressor NsrR</fullName>
    </submittedName>
</protein>
<dbReference type="Pfam" id="PF02082">
    <property type="entry name" value="Rrf2"/>
    <property type="match status" value="1"/>
</dbReference>
<keyword evidence="1" id="KW-0238">DNA-binding</keyword>
<dbReference type="Gene3D" id="1.10.10.10">
    <property type="entry name" value="Winged helix-like DNA-binding domain superfamily/Winged helix DNA-binding domain"/>
    <property type="match status" value="1"/>
</dbReference>
<proteinExistence type="predicted"/>
<evidence type="ECO:0000313" key="3">
    <source>
        <dbReference type="Proteomes" id="UP001500171"/>
    </source>
</evidence>
<keyword evidence="3" id="KW-1185">Reference proteome</keyword>
<evidence type="ECO:0000256" key="1">
    <source>
        <dbReference type="ARBA" id="ARBA00023125"/>
    </source>
</evidence>
<organism evidence="2 3">
    <name type="scientific">Orbus sasakiae</name>
    <dbReference type="NCBI Taxonomy" id="1078475"/>
    <lineage>
        <taxon>Bacteria</taxon>
        <taxon>Pseudomonadati</taxon>
        <taxon>Pseudomonadota</taxon>
        <taxon>Gammaproteobacteria</taxon>
        <taxon>Orbales</taxon>
        <taxon>Orbaceae</taxon>
        <taxon>Orbus</taxon>
    </lineage>
</organism>
<dbReference type="Proteomes" id="UP001500171">
    <property type="component" value="Unassembled WGS sequence"/>
</dbReference>
<dbReference type="PROSITE" id="PS51197">
    <property type="entry name" value="HTH_RRF2_2"/>
    <property type="match status" value="1"/>
</dbReference>
<evidence type="ECO:0000313" key="2">
    <source>
        <dbReference type="EMBL" id="GAA5110824.1"/>
    </source>
</evidence>
<dbReference type="InterPro" id="IPR030489">
    <property type="entry name" value="TR_Rrf2-type_CS"/>
</dbReference>
<dbReference type="NCBIfam" id="NF008240">
    <property type="entry name" value="PRK11014.1"/>
    <property type="match status" value="1"/>
</dbReference>
<dbReference type="SUPFAM" id="SSF46785">
    <property type="entry name" value="Winged helix' DNA-binding domain"/>
    <property type="match status" value="1"/>
</dbReference>
<dbReference type="InterPro" id="IPR036388">
    <property type="entry name" value="WH-like_DNA-bd_sf"/>
</dbReference>
<reference evidence="3" key="1">
    <citation type="journal article" date="2019" name="Int. J. Syst. Evol. Microbiol.">
        <title>The Global Catalogue of Microorganisms (GCM) 10K type strain sequencing project: providing services to taxonomists for standard genome sequencing and annotation.</title>
        <authorList>
            <consortium name="The Broad Institute Genomics Platform"/>
            <consortium name="The Broad Institute Genome Sequencing Center for Infectious Disease"/>
            <person name="Wu L."/>
            <person name="Ma J."/>
        </authorList>
    </citation>
    <scope>NUCLEOTIDE SEQUENCE [LARGE SCALE GENOMIC DNA]</scope>
    <source>
        <strain evidence="3">JCM 18050</strain>
    </source>
</reference>
<comment type="caution">
    <text evidence="2">The sequence shown here is derived from an EMBL/GenBank/DDBJ whole genome shotgun (WGS) entry which is preliminary data.</text>
</comment>
<dbReference type="RefSeq" id="WP_345490610.1">
    <property type="nucleotide sequence ID" value="NZ_BAABHY010000001.1"/>
</dbReference>
<name>A0ABP9N6M3_9GAMM</name>
<dbReference type="InterPro" id="IPR000944">
    <property type="entry name" value="Tscrpt_reg_Rrf2"/>
</dbReference>
<dbReference type="PANTHER" id="PTHR33221:SF4">
    <property type="entry name" value="HTH-TYPE TRANSCRIPTIONAL REPRESSOR NSRR"/>
    <property type="match status" value="1"/>
</dbReference>